<sequence length="478" mass="54171">MPEELTLGPIVGVTANSANIWFKDVSKNMYWIRYGEKFETGSTLTFNSADDATCLCKLDNLKPNTEYDYALSKSDGGEVLANGRFATFPRDSENVAFSFGFFSCHKPEAAESLVMWDRLSRLIHSASRTDSPDSIRFNLAIGDQIYADEYGVKSKDYLNLDEASLDFHFESRYNLFWRLRSVRDVFSRCPSFMIWDDHDIRDGWGSRKNDLKDPQLLKVFRAAEESFIRHQLSHNPFCPNPRTTKYYAFRFAQAGFIVLDLRGERNANTRTMMSETQWKWLARQLNVYCGQCKVVFVVTSVPFYHPVRGFAKALVDLKKILSKDEMEDSWGSKVWQAEGARFAKILFDAQGAPGRKSKIVLLGGDAHLATCAEIRIGSDMQAISIPQFTSSAISNAAPSVYKIVHGNIQDKSWRSIYDGTQYQGRIPHLIVARNVGIVRVTPLSDGESSVRFDLHHERSEAPVTLYDNQIAKKPVVIA</sequence>
<dbReference type="Proteomes" id="UP000250918">
    <property type="component" value="Unassembled WGS sequence"/>
</dbReference>
<dbReference type="Gene3D" id="3.60.21.70">
    <property type="entry name" value="PhoD-like phosphatase"/>
    <property type="match status" value="1"/>
</dbReference>
<name>A0A855X4Z3_9BACT</name>
<evidence type="ECO:0000313" key="2">
    <source>
        <dbReference type="EMBL" id="PWB76078.1"/>
    </source>
</evidence>
<protein>
    <recommendedName>
        <fullName evidence="1">PhoD-like phosphatase metallophosphatase domain-containing protein</fullName>
    </recommendedName>
</protein>
<feature type="domain" description="PhoD-like phosphatase metallophosphatase" evidence="1">
    <location>
        <begin position="133"/>
        <end position="403"/>
    </location>
</feature>
<dbReference type="AlphaFoldDB" id="A0A855X4Z3"/>
<dbReference type="Pfam" id="PF09423">
    <property type="entry name" value="PhoD"/>
    <property type="match status" value="1"/>
</dbReference>
<evidence type="ECO:0000259" key="1">
    <source>
        <dbReference type="Pfam" id="PF09423"/>
    </source>
</evidence>
<reference evidence="2 3" key="1">
    <citation type="journal article" date="2018" name="ISME J.">
        <title>A methanotrophic archaeon couples anaerobic oxidation of methane to Fe(III) reduction.</title>
        <authorList>
            <person name="Cai C."/>
            <person name="Leu A.O."/>
            <person name="Xie G.J."/>
            <person name="Guo J."/>
            <person name="Feng Y."/>
            <person name="Zhao J.X."/>
            <person name="Tyson G.W."/>
            <person name="Yuan Z."/>
            <person name="Hu S."/>
        </authorList>
    </citation>
    <scope>NUCLEOTIDE SEQUENCE [LARGE SCALE GENOMIC DNA]</scope>
    <source>
        <strain evidence="2">FeB_12</strain>
    </source>
</reference>
<dbReference type="InterPro" id="IPR029052">
    <property type="entry name" value="Metallo-depent_PP-like"/>
</dbReference>
<proteinExistence type="predicted"/>
<gene>
    <name evidence="2" type="ORF">C3F09_01155</name>
</gene>
<accession>A0A855X4Z3</accession>
<dbReference type="InterPro" id="IPR018946">
    <property type="entry name" value="PhoD-like_MPP"/>
</dbReference>
<dbReference type="InterPro" id="IPR038607">
    <property type="entry name" value="PhoD-like_sf"/>
</dbReference>
<comment type="caution">
    <text evidence="2">The sequence shown here is derived from an EMBL/GenBank/DDBJ whole genome shotgun (WGS) entry which is preliminary data.</text>
</comment>
<dbReference type="CDD" id="cd00063">
    <property type="entry name" value="FN3"/>
    <property type="match status" value="1"/>
</dbReference>
<dbReference type="EMBL" id="PQAP01000005">
    <property type="protein sequence ID" value="PWB76078.1"/>
    <property type="molecule type" value="Genomic_DNA"/>
</dbReference>
<dbReference type="PANTHER" id="PTHR37031:SF2">
    <property type="entry name" value="PHOD-LIKE PHOSPHATASE METALLOPHOSPHATASE DOMAIN-CONTAINING PROTEIN"/>
    <property type="match status" value="1"/>
</dbReference>
<organism evidence="2 3">
    <name type="scientific">candidate division GN15 bacterium</name>
    <dbReference type="NCBI Taxonomy" id="2072418"/>
    <lineage>
        <taxon>Bacteria</taxon>
        <taxon>candidate division GN15</taxon>
    </lineage>
</organism>
<dbReference type="SUPFAM" id="SSF56300">
    <property type="entry name" value="Metallo-dependent phosphatases"/>
    <property type="match status" value="1"/>
</dbReference>
<dbReference type="CDD" id="cd07389">
    <property type="entry name" value="MPP_PhoD"/>
    <property type="match status" value="1"/>
</dbReference>
<dbReference type="PANTHER" id="PTHR37031">
    <property type="entry name" value="METALLOPHOSPHATASE BINDING DOMAIN PROTEIN"/>
    <property type="match status" value="1"/>
</dbReference>
<dbReference type="InterPro" id="IPR003961">
    <property type="entry name" value="FN3_dom"/>
</dbReference>
<evidence type="ECO:0000313" key="3">
    <source>
        <dbReference type="Proteomes" id="UP000250918"/>
    </source>
</evidence>